<organism evidence="2 4">
    <name type="scientific">Macrostomum lignano</name>
    <dbReference type="NCBI Taxonomy" id="282301"/>
    <lineage>
        <taxon>Eukaryota</taxon>
        <taxon>Metazoa</taxon>
        <taxon>Spiralia</taxon>
        <taxon>Lophotrochozoa</taxon>
        <taxon>Platyhelminthes</taxon>
        <taxon>Rhabditophora</taxon>
        <taxon>Macrostomorpha</taxon>
        <taxon>Macrostomida</taxon>
        <taxon>Macrostomidae</taxon>
        <taxon>Macrostomum</taxon>
    </lineage>
</organism>
<name>A0A1I8GEK5_9PLAT</name>
<proteinExistence type="predicted"/>
<evidence type="ECO:0000313" key="2">
    <source>
        <dbReference type="Proteomes" id="UP000095280"/>
    </source>
</evidence>
<protein>
    <submittedName>
        <fullName evidence="3 4">RAB3GAP2_N domain-containing protein</fullName>
    </submittedName>
</protein>
<evidence type="ECO:0000313" key="4">
    <source>
        <dbReference type="WBParaSite" id="maker-uti_cns_0001577-snap-gene-0.4-mRNA-1"/>
    </source>
</evidence>
<dbReference type="AlphaFoldDB" id="A0A1I8GEK5"/>
<dbReference type="WBParaSite" id="maker-uti_cns_0001577-snap-gene-0.4-mRNA-1">
    <property type="protein sequence ID" value="maker-uti_cns_0001577-snap-gene-0.4-mRNA-1"/>
    <property type="gene ID" value="maker-uti_cns_0001577-snap-gene-0.4"/>
</dbReference>
<dbReference type="WBParaSite" id="maker-uti_cns_0001074-snap-gene-1.8-mRNA-1">
    <property type="protein sequence ID" value="maker-uti_cns_0001074-snap-gene-1.8-mRNA-1"/>
    <property type="gene ID" value="maker-uti_cns_0001074-snap-gene-1.8"/>
</dbReference>
<keyword evidence="1" id="KW-0344">Guanine-nucleotide releasing factor</keyword>
<evidence type="ECO:0000313" key="3">
    <source>
        <dbReference type="WBParaSite" id="maker-uti_cns_0001074-snap-gene-1.8-mRNA-1"/>
    </source>
</evidence>
<dbReference type="InterPro" id="IPR039919">
    <property type="entry name" value="ARHGEF10/ARHGEF17"/>
</dbReference>
<dbReference type="GO" id="GO:0005085">
    <property type="term" value="F:guanyl-nucleotide exchange factor activity"/>
    <property type="evidence" value="ECO:0007669"/>
    <property type="project" value="UniProtKB-KW"/>
</dbReference>
<dbReference type="PANTHER" id="PTHR12877:SF15">
    <property type="entry name" value="RHO GUANINE NUCLEOTIDE EXCHANGE FACTOR 17"/>
    <property type="match status" value="1"/>
</dbReference>
<keyword evidence="2" id="KW-1185">Reference proteome</keyword>
<dbReference type="Pfam" id="PF19056">
    <property type="entry name" value="WD40_2"/>
    <property type="match status" value="1"/>
</dbReference>
<dbReference type="Proteomes" id="UP000095280">
    <property type="component" value="Unplaced"/>
</dbReference>
<dbReference type="PANTHER" id="PTHR12877">
    <property type="entry name" value="RHO GUANINE NUCLEOTIDE EXCHANGE FACTOR"/>
    <property type="match status" value="1"/>
</dbReference>
<reference evidence="3 4" key="1">
    <citation type="submission" date="2016-11" db="UniProtKB">
        <authorList>
            <consortium name="WormBaseParasite"/>
        </authorList>
    </citation>
    <scope>IDENTIFICATION</scope>
</reference>
<sequence>GLWDLDNPHYILVREHRPLKRALAVAGKIWCGSLKDITVLNPVAECCESNFTVGHQSGRRSVQDMVCSGYAVWIALENSTKIFLYHALSAEFLLEMDLSAAVNLKLSACDDIVRQHKTACLRVTCMIVCKDLLWVGTSAGVIVVIPVLKVTSTTGPGSLKPPRAIGKCLP</sequence>
<dbReference type="GO" id="GO:0030036">
    <property type="term" value="P:actin cytoskeleton organization"/>
    <property type="evidence" value="ECO:0007669"/>
    <property type="project" value="TreeGrafter"/>
</dbReference>
<accession>A0A1I8GEK5</accession>
<evidence type="ECO:0000256" key="1">
    <source>
        <dbReference type="ARBA" id="ARBA00022658"/>
    </source>
</evidence>